<name>A0A2R8BXR2_9RHOB</name>
<evidence type="ECO:0000313" key="2">
    <source>
        <dbReference type="Proteomes" id="UP000244912"/>
    </source>
</evidence>
<dbReference type="EMBL" id="ONZF01000006">
    <property type="protein sequence ID" value="SPJ24951.1"/>
    <property type="molecule type" value="Genomic_DNA"/>
</dbReference>
<organism evidence="1 2">
    <name type="scientific">Palleronia abyssalis</name>
    <dbReference type="NCBI Taxonomy" id="1501240"/>
    <lineage>
        <taxon>Bacteria</taxon>
        <taxon>Pseudomonadati</taxon>
        <taxon>Pseudomonadota</taxon>
        <taxon>Alphaproteobacteria</taxon>
        <taxon>Rhodobacterales</taxon>
        <taxon>Roseobacteraceae</taxon>
        <taxon>Palleronia</taxon>
    </lineage>
</organism>
<accession>A0A2R8BXR2</accession>
<dbReference type="OrthoDB" id="7865850at2"/>
<proteinExistence type="predicted"/>
<evidence type="ECO:0008006" key="3">
    <source>
        <dbReference type="Google" id="ProtNLM"/>
    </source>
</evidence>
<dbReference type="AlphaFoldDB" id="A0A2R8BXR2"/>
<sequence length="238" mass="26041">MLPSRLTELCAAFRCCDAQLRVAIQSDGASGHARLLRKSVELLSEIERYQPKSTEEMEELLDFFARRRVDEPTSRFEDIEKLAQTLFRTPTSSLPQSVPGGLRQVPVPDPLPQGLAGPALASLVVCADDRMVALDRGYRILAVSQAEARYRRATAGHLAGKHLLEVIGCGTAQLREKNRIDLAFAGQPQSREIEAPEHHGAGPLMKRIDAVTDKAGRCYAVAIRTTPVAEDQRSAGTT</sequence>
<dbReference type="RefSeq" id="WP_146190497.1">
    <property type="nucleotide sequence ID" value="NZ_ONZF01000006.1"/>
</dbReference>
<evidence type="ECO:0000313" key="1">
    <source>
        <dbReference type="EMBL" id="SPJ24951.1"/>
    </source>
</evidence>
<keyword evidence="2" id="KW-1185">Reference proteome</keyword>
<reference evidence="2" key="1">
    <citation type="submission" date="2018-03" db="EMBL/GenBank/DDBJ databases">
        <authorList>
            <person name="Rodrigo-Torres L."/>
            <person name="Arahal R. D."/>
            <person name="Lucena T."/>
        </authorList>
    </citation>
    <scope>NUCLEOTIDE SEQUENCE [LARGE SCALE GENOMIC DNA]</scope>
    <source>
        <strain evidence="2">CECT 8504</strain>
    </source>
</reference>
<protein>
    <recommendedName>
        <fullName evidence="3">PAS fold-4 domain-containing protein</fullName>
    </recommendedName>
</protein>
<dbReference type="Proteomes" id="UP000244912">
    <property type="component" value="Unassembled WGS sequence"/>
</dbReference>
<gene>
    <name evidence="1" type="ORF">PAA8504_02793</name>
</gene>